<accession>A0A1E3ICP3</accession>
<keyword evidence="5" id="KW-1133">Transmembrane helix</keyword>
<dbReference type="Gene3D" id="1.10.287.110">
    <property type="entry name" value="DnaJ domain"/>
    <property type="match status" value="1"/>
</dbReference>
<dbReference type="OrthoDB" id="10250354at2759"/>
<evidence type="ECO:0000256" key="4">
    <source>
        <dbReference type="SAM" id="MobiDB-lite"/>
    </source>
</evidence>
<dbReference type="GO" id="GO:0016020">
    <property type="term" value="C:membrane"/>
    <property type="evidence" value="ECO:0007669"/>
    <property type="project" value="UniProtKB-SubCell"/>
</dbReference>
<dbReference type="RefSeq" id="XP_066070872.1">
    <property type="nucleotide sequence ID" value="XM_066214775.1"/>
</dbReference>
<evidence type="ECO:0000256" key="3">
    <source>
        <dbReference type="ARBA" id="ARBA00023186"/>
    </source>
</evidence>
<dbReference type="InterPro" id="IPR024586">
    <property type="entry name" value="DnaJ-like_C11_C"/>
</dbReference>
<dbReference type="KEGG" id="cdep:91089617"/>
<dbReference type="EMBL" id="CP143790">
    <property type="protein sequence ID" value="WVN90172.1"/>
    <property type="molecule type" value="Genomic_DNA"/>
</dbReference>
<dbReference type="InterPro" id="IPR036869">
    <property type="entry name" value="J_dom_sf"/>
</dbReference>
<dbReference type="InterPro" id="IPR052243">
    <property type="entry name" value="Mito_inner_membrane_organizer"/>
</dbReference>
<dbReference type="InterPro" id="IPR018253">
    <property type="entry name" value="DnaJ_domain_CS"/>
</dbReference>
<dbReference type="GeneID" id="91089617"/>
<feature type="compositionally biased region" description="Polar residues" evidence="4">
    <location>
        <begin position="1"/>
        <end position="11"/>
    </location>
</feature>
<keyword evidence="3" id="KW-0143">Chaperone</keyword>
<dbReference type="AlphaFoldDB" id="A0A1E3ICP3"/>
<dbReference type="Pfam" id="PF00226">
    <property type="entry name" value="DnaJ"/>
    <property type="match status" value="1"/>
</dbReference>
<evidence type="ECO:0000313" key="7">
    <source>
        <dbReference type="Proteomes" id="UP000094043"/>
    </source>
</evidence>
<name>A0A1E3ICP3_9TREE</name>
<dbReference type="Pfam" id="PF11875">
    <property type="entry name" value="DnaJ-like_C11_C"/>
    <property type="match status" value="1"/>
</dbReference>
<dbReference type="InterPro" id="IPR055225">
    <property type="entry name" value="DNAJC11-like_beta-barrel"/>
</dbReference>
<protein>
    <submittedName>
        <fullName evidence="6">Uncharacterized protein</fullName>
    </submittedName>
</protein>
<gene>
    <name evidence="6" type="ORF">L203_105408</name>
</gene>
<dbReference type="SMART" id="SM00271">
    <property type="entry name" value="DnaJ"/>
    <property type="match status" value="1"/>
</dbReference>
<dbReference type="GO" id="GO:0005739">
    <property type="term" value="C:mitochondrion"/>
    <property type="evidence" value="ECO:0007669"/>
    <property type="project" value="GOC"/>
</dbReference>
<evidence type="ECO:0000256" key="5">
    <source>
        <dbReference type="SAM" id="Phobius"/>
    </source>
</evidence>
<proteinExistence type="predicted"/>
<evidence type="ECO:0000313" key="6">
    <source>
        <dbReference type="EMBL" id="WVN90172.1"/>
    </source>
</evidence>
<dbReference type="VEuPathDB" id="FungiDB:L203_04084"/>
<feature type="region of interest" description="Disordered" evidence="4">
    <location>
        <begin position="1"/>
        <end position="33"/>
    </location>
</feature>
<evidence type="ECO:0000256" key="1">
    <source>
        <dbReference type="ARBA" id="ARBA00004370"/>
    </source>
</evidence>
<keyword evidence="2 5" id="KW-0472">Membrane</keyword>
<dbReference type="Pfam" id="PF22774">
    <property type="entry name" value="DNAJC11_beta-barrel"/>
    <property type="match status" value="1"/>
</dbReference>
<reference evidence="6" key="2">
    <citation type="journal article" date="2022" name="Elife">
        <title>Obligate sexual reproduction of a homothallic fungus closely related to the Cryptococcus pathogenic species complex.</title>
        <authorList>
            <person name="Passer A.R."/>
            <person name="Clancey S.A."/>
            <person name="Shea T."/>
            <person name="David-Palma M."/>
            <person name="Averette A.F."/>
            <person name="Boekhout T."/>
            <person name="Porcel B.M."/>
            <person name="Nowrousian M."/>
            <person name="Cuomo C.A."/>
            <person name="Sun S."/>
            <person name="Heitman J."/>
            <person name="Coelho M.A."/>
        </authorList>
    </citation>
    <scope>NUCLEOTIDE SEQUENCE</scope>
    <source>
        <strain evidence="6">CBS 7841</strain>
    </source>
</reference>
<keyword evidence="5" id="KW-0812">Transmembrane</keyword>
<dbReference type="Proteomes" id="UP000094043">
    <property type="component" value="Chromosome 7"/>
</dbReference>
<dbReference type="PANTHER" id="PTHR44157:SF1">
    <property type="entry name" value="DNAJ HOMOLOG SUBFAMILY C MEMBER 11"/>
    <property type="match status" value="1"/>
</dbReference>
<dbReference type="PROSITE" id="PS00636">
    <property type="entry name" value="DNAJ_1"/>
    <property type="match status" value="1"/>
</dbReference>
<dbReference type="SUPFAM" id="SSF46565">
    <property type="entry name" value="Chaperone J-domain"/>
    <property type="match status" value="1"/>
</dbReference>
<dbReference type="InterPro" id="IPR001623">
    <property type="entry name" value="DnaJ_domain"/>
</dbReference>
<dbReference type="FunFam" id="1.10.287.110:FF:000143">
    <property type="entry name" value="Unplaced genomic scaffold supercont2.13, whole genome shotgun sequence"/>
    <property type="match status" value="1"/>
</dbReference>
<keyword evidence="7" id="KW-1185">Reference proteome</keyword>
<reference evidence="6" key="1">
    <citation type="submission" date="2016-06" db="EMBL/GenBank/DDBJ databases">
        <authorList>
            <person name="Cuomo C."/>
            <person name="Litvintseva A."/>
            <person name="Heitman J."/>
            <person name="Chen Y."/>
            <person name="Sun S."/>
            <person name="Springer D."/>
            <person name="Dromer F."/>
            <person name="Young S."/>
            <person name="Zeng Q."/>
            <person name="Chapman S."/>
            <person name="Gujja S."/>
            <person name="Saif S."/>
            <person name="Birren B."/>
        </authorList>
    </citation>
    <scope>NUCLEOTIDE SEQUENCE</scope>
    <source>
        <strain evidence="6">CBS 7841</strain>
    </source>
</reference>
<organism evidence="6 7">
    <name type="scientific">Cryptococcus depauperatus CBS 7841</name>
    <dbReference type="NCBI Taxonomy" id="1295531"/>
    <lineage>
        <taxon>Eukaryota</taxon>
        <taxon>Fungi</taxon>
        <taxon>Dikarya</taxon>
        <taxon>Basidiomycota</taxon>
        <taxon>Agaricomycotina</taxon>
        <taxon>Tremellomycetes</taxon>
        <taxon>Tremellales</taxon>
        <taxon>Cryptococcaceae</taxon>
        <taxon>Cryptococcus</taxon>
    </lineage>
</organism>
<sequence length="612" mass="68857">MDDPGPSSNYYRQFASAADGPLRPPSPPRSPILGVSLPHHEVDTDYYALLNLPKEATEGEIRERYRSLATTFHPDRQRSDRARQAAHSQFTEIQRAYEILIDPTKRSIYDMFGEEGLKTSWEVGPRVKTPEEMRKWFMGQAYEKRSMEAEALVRPKSEMEVVLDARAVFLPAKVFKEPEKFRKNILSRVFRIRPGRTVMKHSFEMPYSSNVQFVVEGQALSSNGRGGANLLGTIKYQYSQRLWIEAGTTLMHPRIVRTKGTYTIDEDQYITTNLVQARLFSPPQLGFTYGRRLYAYTTGFISYEPGSFSIGPWGANLSESQRTPSSLSVGLTNSQRSGVGWTVQTTAGQATSQFTADYAMPIPGGLKMKVGVEASLTQSVAGFVAIEGRMTTNVKAGVILQAEFGGGIILKFKFNRLGQKISVPILLSERIDPMILFGTTLLPAVTYAGVYKYYLVPRKKNRVKERMKELREENQEFIKQKREDAKGAVEIMERSVEAKIIQERQHNGLIIVSAYYGLASSFTPHGITGSNLSEENEEVIDVTVPVQALVQDSRLYIPGGKGKHNILGFYDPCIGEHKQLRVRYLFRGKLHEVTVEDVAALRAPIRTHAFED</sequence>
<dbReference type="CDD" id="cd06257">
    <property type="entry name" value="DnaJ"/>
    <property type="match status" value="1"/>
</dbReference>
<comment type="subcellular location">
    <subcellularLocation>
        <location evidence="1">Membrane</location>
    </subcellularLocation>
</comment>
<evidence type="ECO:0000256" key="2">
    <source>
        <dbReference type="ARBA" id="ARBA00023136"/>
    </source>
</evidence>
<feature type="transmembrane region" description="Helical" evidence="5">
    <location>
        <begin position="434"/>
        <end position="456"/>
    </location>
</feature>
<reference evidence="6" key="3">
    <citation type="submission" date="2024-01" db="EMBL/GenBank/DDBJ databases">
        <authorList>
            <person name="Coelho M.A."/>
            <person name="David-Palma M."/>
            <person name="Shea T."/>
            <person name="Sun S."/>
            <person name="Cuomo C.A."/>
            <person name="Heitman J."/>
        </authorList>
    </citation>
    <scope>NUCLEOTIDE SEQUENCE</scope>
    <source>
        <strain evidence="6">CBS 7841</strain>
    </source>
</reference>
<dbReference type="GO" id="GO:0042407">
    <property type="term" value="P:cristae formation"/>
    <property type="evidence" value="ECO:0007669"/>
    <property type="project" value="TreeGrafter"/>
</dbReference>
<dbReference type="PROSITE" id="PS50076">
    <property type="entry name" value="DNAJ_2"/>
    <property type="match status" value="1"/>
</dbReference>
<dbReference type="PRINTS" id="PR00625">
    <property type="entry name" value="JDOMAIN"/>
</dbReference>
<dbReference type="PANTHER" id="PTHR44157">
    <property type="entry name" value="DNAJ HOMOLOG SUBFAMILY C MEMBER 11"/>
    <property type="match status" value="1"/>
</dbReference>